<feature type="compositionally biased region" description="Low complexity" evidence="8">
    <location>
        <begin position="1"/>
        <end position="18"/>
    </location>
</feature>
<accession>A0A834TUQ5</accession>
<evidence type="ECO:0000256" key="6">
    <source>
        <dbReference type="ARBA" id="ARBA00023242"/>
    </source>
</evidence>
<keyword evidence="3" id="KW-0238">DNA-binding</keyword>
<dbReference type="GO" id="GO:0005634">
    <property type="term" value="C:nucleus"/>
    <property type="evidence" value="ECO:0007669"/>
    <property type="project" value="UniProtKB-SubCell"/>
</dbReference>
<dbReference type="PROSITE" id="PS51032">
    <property type="entry name" value="AP2_ERF"/>
    <property type="match status" value="1"/>
</dbReference>
<evidence type="ECO:0000256" key="7">
    <source>
        <dbReference type="ARBA" id="ARBA00024343"/>
    </source>
</evidence>
<keyword evidence="11" id="KW-1185">Reference proteome</keyword>
<dbReference type="InterPro" id="IPR036955">
    <property type="entry name" value="AP2/ERF_dom_sf"/>
</dbReference>
<evidence type="ECO:0000256" key="5">
    <source>
        <dbReference type="ARBA" id="ARBA00023163"/>
    </source>
</evidence>
<dbReference type="AlphaFoldDB" id="A0A834TUQ5"/>
<organism evidence="10 11">
    <name type="scientific">Senna tora</name>
    <dbReference type="NCBI Taxonomy" id="362788"/>
    <lineage>
        <taxon>Eukaryota</taxon>
        <taxon>Viridiplantae</taxon>
        <taxon>Streptophyta</taxon>
        <taxon>Embryophyta</taxon>
        <taxon>Tracheophyta</taxon>
        <taxon>Spermatophyta</taxon>
        <taxon>Magnoliopsida</taxon>
        <taxon>eudicotyledons</taxon>
        <taxon>Gunneridae</taxon>
        <taxon>Pentapetalae</taxon>
        <taxon>rosids</taxon>
        <taxon>fabids</taxon>
        <taxon>Fabales</taxon>
        <taxon>Fabaceae</taxon>
        <taxon>Caesalpinioideae</taxon>
        <taxon>Cassia clade</taxon>
        <taxon>Senna</taxon>
    </lineage>
</organism>
<feature type="region of interest" description="Disordered" evidence="8">
    <location>
        <begin position="1"/>
        <end position="54"/>
    </location>
</feature>
<comment type="caution">
    <text evidence="10">The sequence shown here is derived from an EMBL/GenBank/DDBJ whole genome shotgun (WGS) entry which is preliminary data.</text>
</comment>
<keyword evidence="5" id="KW-0804">Transcription</keyword>
<feature type="compositionally biased region" description="Basic and acidic residues" evidence="8">
    <location>
        <begin position="19"/>
        <end position="28"/>
    </location>
</feature>
<dbReference type="CDD" id="cd00018">
    <property type="entry name" value="AP2"/>
    <property type="match status" value="1"/>
</dbReference>
<comment type="similarity">
    <text evidence="7">Belongs to the AP2/ERF transcription factor family. ERF subfamily.</text>
</comment>
<comment type="subcellular location">
    <subcellularLocation>
        <location evidence="1">Nucleus</location>
    </subcellularLocation>
</comment>
<dbReference type="SMART" id="SM00380">
    <property type="entry name" value="AP2"/>
    <property type="match status" value="1"/>
</dbReference>
<evidence type="ECO:0000256" key="1">
    <source>
        <dbReference type="ARBA" id="ARBA00004123"/>
    </source>
</evidence>
<dbReference type="GO" id="GO:0003700">
    <property type="term" value="F:DNA-binding transcription factor activity"/>
    <property type="evidence" value="ECO:0007669"/>
    <property type="project" value="InterPro"/>
</dbReference>
<dbReference type="InterPro" id="IPR016177">
    <property type="entry name" value="DNA-bd_dom_sf"/>
</dbReference>
<dbReference type="InterPro" id="IPR051032">
    <property type="entry name" value="AP2/ERF_TF_ERF_subfamily"/>
</dbReference>
<name>A0A834TUQ5_9FABA</name>
<keyword evidence="4" id="KW-0010">Activator</keyword>
<evidence type="ECO:0000259" key="9">
    <source>
        <dbReference type="PROSITE" id="PS51032"/>
    </source>
</evidence>
<dbReference type="Proteomes" id="UP000634136">
    <property type="component" value="Unassembled WGS sequence"/>
</dbReference>
<evidence type="ECO:0000313" key="11">
    <source>
        <dbReference type="Proteomes" id="UP000634136"/>
    </source>
</evidence>
<evidence type="ECO:0000256" key="4">
    <source>
        <dbReference type="ARBA" id="ARBA00023159"/>
    </source>
</evidence>
<evidence type="ECO:0000256" key="2">
    <source>
        <dbReference type="ARBA" id="ARBA00023015"/>
    </source>
</evidence>
<evidence type="ECO:0000256" key="3">
    <source>
        <dbReference type="ARBA" id="ARBA00023125"/>
    </source>
</evidence>
<feature type="domain" description="AP2/ERF" evidence="9">
    <location>
        <begin position="55"/>
        <end position="112"/>
    </location>
</feature>
<proteinExistence type="inferred from homology"/>
<reference evidence="10" key="1">
    <citation type="submission" date="2020-09" db="EMBL/GenBank/DDBJ databases">
        <title>Genome-Enabled Discovery of Anthraquinone Biosynthesis in Senna tora.</title>
        <authorList>
            <person name="Kang S.-H."/>
            <person name="Pandey R.P."/>
            <person name="Lee C.-M."/>
            <person name="Sim J.-S."/>
            <person name="Jeong J.-T."/>
            <person name="Choi B.-S."/>
            <person name="Jung M."/>
            <person name="Ginzburg D."/>
            <person name="Zhao K."/>
            <person name="Won S.Y."/>
            <person name="Oh T.-J."/>
            <person name="Yu Y."/>
            <person name="Kim N.-H."/>
            <person name="Lee O.R."/>
            <person name="Lee T.-H."/>
            <person name="Bashyal P."/>
            <person name="Kim T.-S."/>
            <person name="Lee W.-H."/>
            <person name="Kawkins C."/>
            <person name="Kim C.-K."/>
            <person name="Kim J.S."/>
            <person name="Ahn B.O."/>
            <person name="Rhee S.Y."/>
            <person name="Sohng J.K."/>
        </authorList>
    </citation>
    <scope>NUCLEOTIDE SEQUENCE</scope>
    <source>
        <tissue evidence="10">Leaf</tissue>
    </source>
</reference>
<dbReference type="Pfam" id="PF00847">
    <property type="entry name" value="AP2"/>
    <property type="match status" value="1"/>
</dbReference>
<dbReference type="FunFam" id="3.30.730.10:FF:000001">
    <property type="entry name" value="Ethylene-responsive transcription factor 2"/>
    <property type="match status" value="1"/>
</dbReference>
<dbReference type="EMBL" id="JAAIUW010000006">
    <property type="protein sequence ID" value="KAF7828443.1"/>
    <property type="molecule type" value="Genomic_DNA"/>
</dbReference>
<dbReference type="Gene3D" id="3.30.730.10">
    <property type="entry name" value="AP2/ERF domain"/>
    <property type="match status" value="1"/>
</dbReference>
<dbReference type="PANTHER" id="PTHR31985:SF130">
    <property type="entry name" value="ETHYLENE-RESPONSIVE TRANSCRIPTION FACTOR ERF034"/>
    <property type="match status" value="1"/>
</dbReference>
<keyword evidence="6" id="KW-0539">Nucleus</keyword>
<evidence type="ECO:0000256" key="8">
    <source>
        <dbReference type="SAM" id="MobiDB-lite"/>
    </source>
</evidence>
<sequence>MAPSPSSSSPSSSSTSSDTKSKPPEASRNKKRSVLNKARTTTSDHGDDDDDASRNYRGVRMRQWGKWVSEIREPRKKSRIWLGTFPTPEMAARAHDVAALTIKGSSAFLNFPELAAQLPRPATNSPKDIQAAAAKAAYQTTHVEERRPSNSPFTDDDTLIFDLPDLLLDLNSHYQFHRSPPWTVAGTERSDFDPAAFRHLIGIKNRFFKNEWLEMDCIHYTATFPDE</sequence>
<dbReference type="PANTHER" id="PTHR31985">
    <property type="entry name" value="ETHYLENE-RESPONSIVE TRANSCRIPTION FACTOR ERF042-RELATED"/>
    <property type="match status" value="1"/>
</dbReference>
<keyword evidence="2" id="KW-0805">Transcription regulation</keyword>
<protein>
    <submittedName>
        <fullName evidence="10">Ethylene-responsive transcription factor ERF039-like</fullName>
    </submittedName>
</protein>
<dbReference type="PRINTS" id="PR00367">
    <property type="entry name" value="ETHRSPELEMNT"/>
</dbReference>
<dbReference type="GO" id="GO:0003677">
    <property type="term" value="F:DNA binding"/>
    <property type="evidence" value="ECO:0007669"/>
    <property type="project" value="UniProtKB-KW"/>
</dbReference>
<dbReference type="SUPFAM" id="SSF54171">
    <property type="entry name" value="DNA-binding domain"/>
    <property type="match status" value="1"/>
</dbReference>
<evidence type="ECO:0000313" key="10">
    <source>
        <dbReference type="EMBL" id="KAF7828443.1"/>
    </source>
</evidence>
<dbReference type="InterPro" id="IPR001471">
    <property type="entry name" value="AP2/ERF_dom"/>
</dbReference>
<gene>
    <name evidence="10" type="ORF">G2W53_019607</name>
</gene>
<dbReference type="OrthoDB" id="1932364at2759"/>